<dbReference type="PRINTS" id="PR00755">
    <property type="entry name" value="AFLATOXINBRP"/>
</dbReference>
<dbReference type="InterPro" id="IPR001138">
    <property type="entry name" value="Zn2Cys6_DnaBD"/>
</dbReference>
<name>A0ABP0ZPA0_9ASCO</name>
<dbReference type="Gene3D" id="4.10.240.10">
    <property type="entry name" value="Zn(2)-C6 fungal-type DNA-binding domain"/>
    <property type="match status" value="1"/>
</dbReference>
<dbReference type="GeneID" id="92209403"/>
<dbReference type="PROSITE" id="PS50048">
    <property type="entry name" value="ZN2_CY6_FUNGAL_2"/>
    <property type="match status" value="1"/>
</dbReference>
<evidence type="ECO:0000259" key="1">
    <source>
        <dbReference type="PROSITE" id="PS50048"/>
    </source>
</evidence>
<accession>A0ABP0ZPA0</accession>
<evidence type="ECO:0000313" key="3">
    <source>
        <dbReference type="Proteomes" id="UP001497383"/>
    </source>
</evidence>
<dbReference type="PANTHER" id="PTHR47657:SF7">
    <property type="entry name" value="STEROL REGULATORY ELEMENT-BINDING PROTEIN ECM22"/>
    <property type="match status" value="1"/>
</dbReference>
<protein>
    <recommendedName>
        <fullName evidence="1">Zn(2)-C6 fungal-type domain-containing protein</fullName>
    </recommendedName>
</protein>
<dbReference type="InterPro" id="IPR052400">
    <property type="entry name" value="Zn2-C6_fungal_TF"/>
</dbReference>
<gene>
    <name evidence="2" type="ORF">LODBEIA_P42070</name>
</gene>
<dbReference type="InterPro" id="IPR036864">
    <property type="entry name" value="Zn2-C6_fun-type_DNA-bd_sf"/>
</dbReference>
<evidence type="ECO:0000313" key="2">
    <source>
        <dbReference type="EMBL" id="CAK9440107.1"/>
    </source>
</evidence>
<organism evidence="2 3">
    <name type="scientific">Lodderomyces beijingensis</name>
    <dbReference type="NCBI Taxonomy" id="1775926"/>
    <lineage>
        <taxon>Eukaryota</taxon>
        <taxon>Fungi</taxon>
        <taxon>Dikarya</taxon>
        <taxon>Ascomycota</taxon>
        <taxon>Saccharomycotina</taxon>
        <taxon>Pichiomycetes</taxon>
        <taxon>Debaryomycetaceae</taxon>
        <taxon>Candida/Lodderomyces clade</taxon>
        <taxon>Lodderomyces</taxon>
    </lineage>
</organism>
<dbReference type="PROSITE" id="PS00463">
    <property type="entry name" value="ZN2_CY6_FUNGAL_1"/>
    <property type="match status" value="1"/>
</dbReference>
<dbReference type="PANTHER" id="PTHR47657">
    <property type="entry name" value="STEROL REGULATORY ELEMENT-BINDING PROTEIN ECM22"/>
    <property type="match status" value="1"/>
</dbReference>
<dbReference type="Proteomes" id="UP001497383">
    <property type="component" value="Chromosome 5"/>
</dbReference>
<dbReference type="CDD" id="cd00067">
    <property type="entry name" value="GAL4"/>
    <property type="match status" value="1"/>
</dbReference>
<dbReference type="Pfam" id="PF00172">
    <property type="entry name" value="Zn_clus"/>
    <property type="match status" value="1"/>
</dbReference>
<dbReference type="SUPFAM" id="SSF57701">
    <property type="entry name" value="Zn2/Cys6 DNA-binding domain"/>
    <property type="match status" value="1"/>
</dbReference>
<proteinExistence type="predicted"/>
<dbReference type="RefSeq" id="XP_066831145.1">
    <property type="nucleotide sequence ID" value="XM_066974403.1"/>
</dbReference>
<dbReference type="SMART" id="SM00066">
    <property type="entry name" value="GAL4"/>
    <property type="match status" value="1"/>
</dbReference>
<feature type="domain" description="Zn(2)-C6 fungal-type" evidence="1">
    <location>
        <begin position="15"/>
        <end position="45"/>
    </location>
</feature>
<sequence length="585" mass="66591">MTKVTKPRAKRSRNGCVSCKKLRIKCSEEKPSCEYCLHTGRECVYALSSASSSSSSILAPPSVPLEPRYLPRFENLEPSPCCASECSTEHPSYQSSVAYDDFRSSNSSSSPPTAPTSVLDHLTPQMKAMLLHRKRSIEEGKPTELDRLTRELVLTQASTMLGISRFELRLLKFFDAECVQLFSFGINEGIHNAWKFKVPQLFLHSHLVRQSMFSFAALGLSTTMDLESLQLIDNVAASGDEEWWVWKKLGRDSDSDGDFTEPASSIACYDLDNKNRGRSLYLQTTAYFLEALAKAREKLGEVAAATTAAATAATAAAATGAAMFQDPIVAKELVISSILMFSFLGAQPHNLIKLINFDKQRRDEESDYISVAAGCRETIKNCGSTILQTDISGLLFYNPEKELLAPGLKQCRYPVIQDLLLQLNNFTQQVQLEQLEQDQVVSSQTSFERTTLRLTIDTLVKALFGCRQYKMPIPMYRYIMLFSDDFKNLLYSKHPYALRILFVYACLCSIVRFQMYREYNIWRDYILWYRAEVDSQNWAWHEMDDAFYYLVVEKHFMFSQFPDLPFLDPIDLRGREFNDEGQLID</sequence>
<dbReference type="EMBL" id="OZ022409">
    <property type="protein sequence ID" value="CAK9440107.1"/>
    <property type="molecule type" value="Genomic_DNA"/>
</dbReference>
<keyword evidence="3" id="KW-1185">Reference proteome</keyword>
<reference evidence="2 3" key="1">
    <citation type="submission" date="2024-03" db="EMBL/GenBank/DDBJ databases">
        <authorList>
            <person name="Brejova B."/>
        </authorList>
    </citation>
    <scope>NUCLEOTIDE SEQUENCE [LARGE SCALE GENOMIC DNA]</scope>
    <source>
        <strain evidence="2 3">CBS 14171</strain>
    </source>
</reference>